<keyword evidence="2 4" id="KW-0808">Transferase</keyword>
<dbReference type="Proteomes" id="UP001228690">
    <property type="component" value="Chromosome"/>
</dbReference>
<dbReference type="Gene3D" id="3.90.550.10">
    <property type="entry name" value="Spore Coat Polysaccharide Biosynthesis Protein SpsA, Chain A"/>
    <property type="match status" value="1"/>
</dbReference>
<evidence type="ECO:0000313" key="4">
    <source>
        <dbReference type="EMBL" id="WGK69183.1"/>
    </source>
</evidence>
<protein>
    <submittedName>
        <fullName evidence="4">Glycosyltransferase</fullName>
        <ecNumber evidence="4">2.4.-.-</ecNumber>
    </submittedName>
</protein>
<dbReference type="PANTHER" id="PTHR22916:SF51">
    <property type="entry name" value="GLYCOSYLTRANSFERASE EPSH-RELATED"/>
    <property type="match status" value="1"/>
</dbReference>
<keyword evidence="5" id="KW-1185">Reference proteome</keyword>
<reference evidence="4 5" key="1">
    <citation type="submission" date="2023-04" db="EMBL/GenBank/DDBJ databases">
        <title>Spirochaete genome identified in red abalone sample constitutes a novel genus.</title>
        <authorList>
            <person name="Sharma S.P."/>
            <person name="Purcell C.M."/>
            <person name="Hyde J.R."/>
            <person name="Severin A.J."/>
        </authorList>
    </citation>
    <scope>NUCLEOTIDE SEQUENCE [LARGE SCALE GENOMIC DNA]</scope>
    <source>
        <strain evidence="4 5">SP-2023</strain>
    </source>
</reference>
<organism evidence="4 5">
    <name type="scientific">Candidatus Haliotispira prima</name>
    <dbReference type="NCBI Taxonomy" id="3034016"/>
    <lineage>
        <taxon>Bacteria</taxon>
        <taxon>Pseudomonadati</taxon>
        <taxon>Spirochaetota</taxon>
        <taxon>Spirochaetia</taxon>
        <taxon>Spirochaetales</taxon>
        <taxon>Spirochaetaceae</taxon>
        <taxon>Candidatus Haliotispira</taxon>
    </lineage>
</organism>
<dbReference type="CDD" id="cd00761">
    <property type="entry name" value="Glyco_tranf_GTA_type"/>
    <property type="match status" value="1"/>
</dbReference>
<dbReference type="InterPro" id="IPR029044">
    <property type="entry name" value="Nucleotide-diphossugar_trans"/>
</dbReference>
<dbReference type="RefSeq" id="WP_326927370.1">
    <property type="nucleotide sequence ID" value="NZ_CP123443.1"/>
</dbReference>
<evidence type="ECO:0000259" key="3">
    <source>
        <dbReference type="Pfam" id="PF00535"/>
    </source>
</evidence>
<evidence type="ECO:0000256" key="2">
    <source>
        <dbReference type="ARBA" id="ARBA00022679"/>
    </source>
</evidence>
<feature type="domain" description="Glycosyltransferase 2-like" evidence="3">
    <location>
        <begin position="7"/>
        <end position="134"/>
    </location>
</feature>
<proteinExistence type="predicted"/>
<gene>
    <name evidence="4" type="ORF">P0082_11975</name>
</gene>
<evidence type="ECO:0000256" key="1">
    <source>
        <dbReference type="ARBA" id="ARBA00022676"/>
    </source>
</evidence>
<sequence length="380" mass="43984">MAQTLISVIVPVYNVEKYLVQAMDSLLSQTHTDLEILLLNDGSTDASAIICEDYAAKDSRIIYIGKVNEGYGKTVNVGLQKAKGEYITILEPDDWLEPEMYEEMLMADPKGEGEFIRCSCRHVDENGHDIQAPILLEESFELYGRNSGDRKKTRLTSLEKEPLLGSGGPDIWTCLFRTEFLRQHRIYCTETPGAAFQDIGFYAQCVVYAKRVKLLNKKLYNYRIHPNQSVQKSSVKNVLHEVSQLEARWNVNYGKPDLRAQVLATRLVESLIHELSKVDLFRMPWKEVTTAYSESREKMLVLPEDMAPYLLSLPLWQVHILPEYLFIRGHSKCLIYFFQYQLRRLSHRQKLWIMGKWLSKRLGLYPVLRPLVVLLRGHKI</sequence>
<accession>A0ABY8MH16</accession>
<dbReference type="EC" id="2.4.-.-" evidence="4"/>
<dbReference type="InterPro" id="IPR001173">
    <property type="entry name" value="Glyco_trans_2-like"/>
</dbReference>
<dbReference type="EMBL" id="CP123443">
    <property type="protein sequence ID" value="WGK69183.1"/>
    <property type="molecule type" value="Genomic_DNA"/>
</dbReference>
<name>A0ABY8MH16_9SPIO</name>
<keyword evidence="1 4" id="KW-0328">Glycosyltransferase</keyword>
<dbReference type="GO" id="GO:0016757">
    <property type="term" value="F:glycosyltransferase activity"/>
    <property type="evidence" value="ECO:0007669"/>
    <property type="project" value="UniProtKB-KW"/>
</dbReference>
<dbReference type="PANTHER" id="PTHR22916">
    <property type="entry name" value="GLYCOSYLTRANSFERASE"/>
    <property type="match status" value="1"/>
</dbReference>
<dbReference type="Pfam" id="PF00535">
    <property type="entry name" value="Glycos_transf_2"/>
    <property type="match status" value="1"/>
</dbReference>
<dbReference type="SUPFAM" id="SSF53448">
    <property type="entry name" value="Nucleotide-diphospho-sugar transferases"/>
    <property type="match status" value="1"/>
</dbReference>
<evidence type="ECO:0000313" key="5">
    <source>
        <dbReference type="Proteomes" id="UP001228690"/>
    </source>
</evidence>